<comment type="caution">
    <text evidence="1">The sequence shown here is derived from an EMBL/GenBank/DDBJ whole genome shotgun (WGS) entry which is preliminary data.</text>
</comment>
<evidence type="ECO:0000313" key="2">
    <source>
        <dbReference type="Proteomes" id="UP001303046"/>
    </source>
</evidence>
<reference evidence="1 2" key="1">
    <citation type="submission" date="2023-08" db="EMBL/GenBank/DDBJ databases">
        <title>A Necator americanus chromosomal reference genome.</title>
        <authorList>
            <person name="Ilik V."/>
            <person name="Petrzelkova K.J."/>
            <person name="Pardy F."/>
            <person name="Fuh T."/>
            <person name="Niatou-Singa F.S."/>
            <person name="Gouil Q."/>
            <person name="Baker L."/>
            <person name="Ritchie M.E."/>
            <person name="Jex A.R."/>
            <person name="Gazzola D."/>
            <person name="Li H."/>
            <person name="Toshio Fujiwara R."/>
            <person name="Zhan B."/>
            <person name="Aroian R.V."/>
            <person name="Pafco B."/>
            <person name="Schwarz E.M."/>
        </authorList>
    </citation>
    <scope>NUCLEOTIDE SEQUENCE [LARGE SCALE GENOMIC DNA]</scope>
    <source>
        <strain evidence="1 2">Aroian</strain>
        <tissue evidence="1">Whole animal</tissue>
    </source>
</reference>
<sequence length="168" mass="18571">MVSAAGYGGDEPPDICSGVSRVILWCGGCAYVGAKPIRKFGFLADKIVEGKDGNGCGWFHFVTFVIAPVDVKGIHKLYGVRLVFDEAYGVFVALLECLQCYFNGDLSVSHVLDSTLESVELYCRVSVRTKDGWVVGIRRVDQPRQIFDRVGQACFATTERRHDSRIVE</sequence>
<dbReference type="Proteomes" id="UP001303046">
    <property type="component" value="Unassembled WGS sequence"/>
</dbReference>
<organism evidence="1 2">
    <name type="scientific">Necator americanus</name>
    <name type="common">Human hookworm</name>
    <dbReference type="NCBI Taxonomy" id="51031"/>
    <lineage>
        <taxon>Eukaryota</taxon>
        <taxon>Metazoa</taxon>
        <taxon>Ecdysozoa</taxon>
        <taxon>Nematoda</taxon>
        <taxon>Chromadorea</taxon>
        <taxon>Rhabditida</taxon>
        <taxon>Rhabditina</taxon>
        <taxon>Rhabditomorpha</taxon>
        <taxon>Strongyloidea</taxon>
        <taxon>Ancylostomatidae</taxon>
        <taxon>Bunostominae</taxon>
        <taxon>Necator</taxon>
    </lineage>
</organism>
<protein>
    <submittedName>
        <fullName evidence="1">Uncharacterized protein</fullName>
    </submittedName>
</protein>
<gene>
    <name evidence="1" type="primary">Necator_chrX.g25657</name>
    <name evidence="1" type="ORF">RB195_025491</name>
</gene>
<dbReference type="EMBL" id="JAVFWL010000006">
    <property type="protein sequence ID" value="KAK6765606.1"/>
    <property type="molecule type" value="Genomic_DNA"/>
</dbReference>
<proteinExistence type="predicted"/>
<accession>A0ABR1ESJ5</accession>
<name>A0ABR1ESJ5_NECAM</name>
<evidence type="ECO:0000313" key="1">
    <source>
        <dbReference type="EMBL" id="KAK6765606.1"/>
    </source>
</evidence>
<keyword evidence="2" id="KW-1185">Reference proteome</keyword>